<dbReference type="GO" id="GO:0006044">
    <property type="term" value="P:N-acetylglucosamine metabolic process"/>
    <property type="evidence" value="ECO:0007669"/>
    <property type="project" value="TreeGrafter"/>
</dbReference>
<dbReference type="InterPro" id="IPR027417">
    <property type="entry name" value="P-loop_NTPase"/>
</dbReference>
<dbReference type="InterPro" id="IPR051135">
    <property type="entry name" value="Gal/GlcNAc/GalNAc_ST"/>
</dbReference>
<accession>A0AAE1BTS2</accession>
<proteinExistence type="predicted"/>
<keyword evidence="1" id="KW-0472">Membrane</keyword>
<dbReference type="Proteomes" id="UP001286313">
    <property type="component" value="Unassembled WGS sequence"/>
</dbReference>
<dbReference type="Pfam" id="PF00685">
    <property type="entry name" value="Sulfotransfer_1"/>
    <property type="match status" value="1"/>
</dbReference>
<protein>
    <recommendedName>
        <fullName evidence="2">Sulfotransferase domain-containing protein</fullName>
    </recommendedName>
</protein>
<keyword evidence="1" id="KW-1133">Transmembrane helix</keyword>
<feature type="transmembrane region" description="Helical" evidence="1">
    <location>
        <begin position="13"/>
        <end position="33"/>
    </location>
</feature>
<dbReference type="AlphaFoldDB" id="A0AAE1BTS2"/>
<dbReference type="SUPFAM" id="SSF52540">
    <property type="entry name" value="P-loop containing nucleoside triphosphate hydrolases"/>
    <property type="match status" value="2"/>
</dbReference>
<dbReference type="InterPro" id="IPR000863">
    <property type="entry name" value="Sulfotransferase_dom"/>
</dbReference>
<dbReference type="PANTHER" id="PTHR10704">
    <property type="entry name" value="CARBOHYDRATE SULFOTRANSFERASE"/>
    <property type="match status" value="1"/>
</dbReference>
<keyword evidence="1" id="KW-0812">Transmembrane</keyword>
<feature type="domain" description="Sulfotransferase" evidence="2">
    <location>
        <begin position="64"/>
        <end position="340"/>
    </location>
</feature>
<dbReference type="EMBL" id="JAWQEG010005767">
    <property type="protein sequence ID" value="KAK3856866.1"/>
    <property type="molecule type" value="Genomic_DNA"/>
</dbReference>
<evidence type="ECO:0000313" key="4">
    <source>
        <dbReference type="Proteomes" id="UP001286313"/>
    </source>
</evidence>
<name>A0AAE1BTS2_PETCI</name>
<evidence type="ECO:0000313" key="3">
    <source>
        <dbReference type="EMBL" id="KAK3856866.1"/>
    </source>
</evidence>
<dbReference type="Gene3D" id="3.40.50.300">
    <property type="entry name" value="P-loop containing nucleotide triphosphate hydrolases"/>
    <property type="match status" value="2"/>
</dbReference>
<keyword evidence="4" id="KW-1185">Reference proteome</keyword>
<sequence length="561" mass="64934">MTFLSPLRTYKKFYWFLILVTVGFILIIINLEYSEIRSYHQRVLKHDVKHKALVKQMQAIQTRHVLLWTQRRSGSRLSMHLLTALPKSFIIGEPLSNYKPGNVLNIINFLRDILNCRLSLHLEYFKKWIGRTQQEHSEITNICNNEASLCTDPELSEAMCVASQINLVKVVGEELGTAEHLLHDTQLNVRLVHLVRDPRALLASRLKTGKDFWPWVLLPGIYQDDTNLTSVCSRYQQDLTAARSFLRLYPHRYTLVRYEDLALHPESEVRRLYTFLHLPYTAKVANTVFTHTFGFVADQSILVHPFSTFKNSSATVFAWRKSLPFTKVEKIQEECGSVLEAYGYHPELSEAMCVASQINLVKVVGEELGTAEHLLHDTQLNVRLVHLVRDPRALLASRLKTGKDFWPWVLLPGIYQDDTNLTSVCSRYQQDLTAARSFLRLYPHRYTLVRYEDLALHPESEVRRLYTFLHLPYTAKVANTVFTHTFGFVADQSILVHPFSTFKNSSATVFAWRKSLPFTKVEKIQEECGSVLEAYGYRMFPSPRHYHHLQYTPLLPLPSTL</sequence>
<organism evidence="3 4">
    <name type="scientific">Petrolisthes cinctipes</name>
    <name type="common">Flat porcelain crab</name>
    <dbReference type="NCBI Taxonomy" id="88211"/>
    <lineage>
        <taxon>Eukaryota</taxon>
        <taxon>Metazoa</taxon>
        <taxon>Ecdysozoa</taxon>
        <taxon>Arthropoda</taxon>
        <taxon>Crustacea</taxon>
        <taxon>Multicrustacea</taxon>
        <taxon>Malacostraca</taxon>
        <taxon>Eumalacostraca</taxon>
        <taxon>Eucarida</taxon>
        <taxon>Decapoda</taxon>
        <taxon>Pleocyemata</taxon>
        <taxon>Anomura</taxon>
        <taxon>Galatheoidea</taxon>
        <taxon>Porcellanidae</taxon>
        <taxon>Petrolisthes</taxon>
    </lineage>
</organism>
<reference evidence="3" key="1">
    <citation type="submission" date="2023-10" db="EMBL/GenBank/DDBJ databases">
        <title>Genome assemblies of two species of porcelain crab, Petrolisthes cinctipes and Petrolisthes manimaculis (Anomura: Porcellanidae).</title>
        <authorList>
            <person name="Angst P."/>
        </authorList>
    </citation>
    <scope>NUCLEOTIDE SEQUENCE</scope>
    <source>
        <strain evidence="3">PB745_01</strain>
        <tissue evidence="3">Gill</tissue>
    </source>
</reference>
<evidence type="ECO:0000256" key="1">
    <source>
        <dbReference type="SAM" id="Phobius"/>
    </source>
</evidence>
<gene>
    <name evidence="3" type="ORF">Pcinc_036850</name>
</gene>
<dbReference type="GO" id="GO:0001517">
    <property type="term" value="F:N-acetylglucosamine 6-O-sulfotransferase activity"/>
    <property type="evidence" value="ECO:0007669"/>
    <property type="project" value="TreeGrafter"/>
</dbReference>
<dbReference type="Pfam" id="PF13469">
    <property type="entry name" value="Sulfotransfer_3"/>
    <property type="match status" value="1"/>
</dbReference>
<comment type="caution">
    <text evidence="3">The sequence shown here is derived from an EMBL/GenBank/DDBJ whole genome shotgun (WGS) entry which is preliminary data.</text>
</comment>
<dbReference type="PANTHER" id="PTHR10704:SF44">
    <property type="entry name" value="LD35051P-RELATED"/>
    <property type="match status" value="1"/>
</dbReference>
<evidence type="ECO:0000259" key="2">
    <source>
        <dbReference type="Pfam" id="PF00685"/>
    </source>
</evidence>
<dbReference type="GO" id="GO:0006790">
    <property type="term" value="P:sulfur compound metabolic process"/>
    <property type="evidence" value="ECO:0007669"/>
    <property type="project" value="TreeGrafter"/>
</dbReference>